<name>A0A6A7C0B9_9PEZI</name>
<dbReference type="EMBL" id="MU005981">
    <property type="protein sequence ID" value="KAF2860439.1"/>
    <property type="molecule type" value="Genomic_DNA"/>
</dbReference>
<dbReference type="AlphaFoldDB" id="A0A6A7C0B9"/>
<evidence type="ECO:0000313" key="1">
    <source>
        <dbReference type="EMBL" id="KAF2860439.1"/>
    </source>
</evidence>
<reference evidence="1" key="1">
    <citation type="journal article" date="2020" name="Stud. Mycol.">
        <title>101 Dothideomycetes genomes: a test case for predicting lifestyles and emergence of pathogens.</title>
        <authorList>
            <person name="Haridas S."/>
            <person name="Albert R."/>
            <person name="Binder M."/>
            <person name="Bloem J."/>
            <person name="Labutti K."/>
            <person name="Salamov A."/>
            <person name="Andreopoulos B."/>
            <person name="Baker S."/>
            <person name="Barry K."/>
            <person name="Bills G."/>
            <person name="Bluhm B."/>
            <person name="Cannon C."/>
            <person name="Castanera R."/>
            <person name="Culley D."/>
            <person name="Daum C."/>
            <person name="Ezra D."/>
            <person name="Gonzalez J."/>
            <person name="Henrissat B."/>
            <person name="Kuo A."/>
            <person name="Liang C."/>
            <person name="Lipzen A."/>
            <person name="Lutzoni F."/>
            <person name="Magnuson J."/>
            <person name="Mondo S."/>
            <person name="Nolan M."/>
            <person name="Ohm R."/>
            <person name="Pangilinan J."/>
            <person name="Park H.-J."/>
            <person name="Ramirez L."/>
            <person name="Alfaro M."/>
            <person name="Sun H."/>
            <person name="Tritt A."/>
            <person name="Yoshinaga Y."/>
            <person name="Zwiers L.-H."/>
            <person name="Turgeon B."/>
            <person name="Goodwin S."/>
            <person name="Spatafora J."/>
            <person name="Crous P."/>
            <person name="Grigoriev I."/>
        </authorList>
    </citation>
    <scope>NUCLEOTIDE SEQUENCE</scope>
    <source>
        <strain evidence="1">CBS 480.64</strain>
    </source>
</reference>
<evidence type="ECO:0000313" key="2">
    <source>
        <dbReference type="Proteomes" id="UP000799421"/>
    </source>
</evidence>
<organism evidence="1 2">
    <name type="scientific">Piedraia hortae CBS 480.64</name>
    <dbReference type="NCBI Taxonomy" id="1314780"/>
    <lineage>
        <taxon>Eukaryota</taxon>
        <taxon>Fungi</taxon>
        <taxon>Dikarya</taxon>
        <taxon>Ascomycota</taxon>
        <taxon>Pezizomycotina</taxon>
        <taxon>Dothideomycetes</taxon>
        <taxon>Dothideomycetidae</taxon>
        <taxon>Capnodiales</taxon>
        <taxon>Piedraiaceae</taxon>
        <taxon>Piedraia</taxon>
    </lineage>
</organism>
<keyword evidence="2" id="KW-1185">Reference proteome</keyword>
<accession>A0A6A7C0B9</accession>
<dbReference type="Proteomes" id="UP000799421">
    <property type="component" value="Unassembled WGS sequence"/>
</dbReference>
<sequence>MAITTISCLVYTTKKFLTDVSNIHGNHHELVLKELPLGSARPFEAKSEDLGVEGSSLNDMQRFSYKFAREWVADGHEDEEGR</sequence>
<protein>
    <submittedName>
        <fullName evidence="1">Uncharacterized protein</fullName>
    </submittedName>
</protein>
<proteinExistence type="predicted"/>
<gene>
    <name evidence="1" type="ORF">K470DRAFT_69763</name>
</gene>